<comment type="similarity">
    <text evidence="1">Belongs to the Fur family.</text>
</comment>
<name>C7MML6_CRYCD</name>
<dbReference type="HOGENOM" id="CLU_096072_5_2_11"/>
<feature type="binding site" evidence="7">
    <location>
        <position position="86"/>
    </location>
    <ligand>
        <name>Zn(2+)</name>
        <dbReference type="ChEBI" id="CHEBI:29105"/>
    </ligand>
</feature>
<feature type="binding site" evidence="7">
    <location>
        <position position="126"/>
    </location>
    <ligand>
        <name>Zn(2+)</name>
        <dbReference type="ChEBI" id="CHEBI:29105"/>
    </ligand>
</feature>
<dbReference type="eggNOG" id="COG0735">
    <property type="taxonomic scope" value="Bacteria"/>
</dbReference>
<keyword evidence="9" id="KW-1185">Reference proteome</keyword>
<dbReference type="AlphaFoldDB" id="C7MML6"/>
<dbReference type="GO" id="GO:1900376">
    <property type="term" value="P:regulation of secondary metabolite biosynthetic process"/>
    <property type="evidence" value="ECO:0007669"/>
    <property type="project" value="TreeGrafter"/>
</dbReference>
<keyword evidence="3 7" id="KW-0862">Zinc</keyword>
<dbReference type="InterPro" id="IPR036390">
    <property type="entry name" value="WH_DNA-bd_sf"/>
</dbReference>
<dbReference type="GO" id="GO:0000976">
    <property type="term" value="F:transcription cis-regulatory region binding"/>
    <property type="evidence" value="ECO:0007669"/>
    <property type="project" value="TreeGrafter"/>
</dbReference>
<proteinExistence type="inferred from homology"/>
<dbReference type="STRING" id="469378.Ccur_04330"/>
<dbReference type="OrthoDB" id="8659436at2"/>
<protein>
    <submittedName>
        <fullName evidence="8">Fe2+/Zn2+ uptake regulation protein</fullName>
    </submittedName>
</protein>
<keyword evidence="5" id="KW-0238">DNA-binding</keyword>
<feature type="binding site" evidence="7">
    <location>
        <position position="129"/>
    </location>
    <ligand>
        <name>Zn(2+)</name>
        <dbReference type="ChEBI" id="CHEBI:29105"/>
    </ligand>
</feature>
<dbReference type="Gene3D" id="3.30.1490.190">
    <property type="match status" value="1"/>
</dbReference>
<dbReference type="SUPFAM" id="SSF46785">
    <property type="entry name" value="Winged helix' DNA-binding domain"/>
    <property type="match status" value="1"/>
</dbReference>
<evidence type="ECO:0000256" key="1">
    <source>
        <dbReference type="ARBA" id="ARBA00007957"/>
    </source>
</evidence>
<reference evidence="8 9" key="1">
    <citation type="journal article" date="2009" name="Stand. Genomic Sci.">
        <title>Complete genome sequence of Cryptobacterium curtum type strain (12-3).</title>
        <authorList>
            <person name="Mavrommatis K."/>
            <person name="Pukall R."/>
            <person name="Rohde C."/>
            <person name="Chen F."/>
            <person name="Sims D."/>
            <person name="Brettin T."/>
            <person name="Kuske C."/>
            <person name="Detter J.C."/>
            <person name="Han C."/>
            <person name="Lapidus A."/>
            <person name="Copeland A."/>
            <person name="Glavina Del Rio T."/>
            <person name="Nolan M."/>
            <person name="Lucas S."/>
            <person name="Tice H."/>
            <person name="Cheng J.F."/>
            <person name="Bruce D."/>
            <person name="Goodwin L."/>
            <person name="Pitluck S."/>
            <person name="Ovchinnikova G."/>
            <person name="Pati A."/>
            <person name="Ivanova N."/>
            <person name="Chen A."/>
            <person name="Palaniappan K."/>
            <person name="Chain P."/>
            <person name="D'haeseleer P."/>
            <person name="Goker M."/>
            <person name="Bristow J."/>
            <person name="Eisen J.A."/>
            <person name="Markowitz V."/>
            <person name="Hugenholtz P."/>
            <person name="Rohde M."/>
            <person name="Klenk H.P."/>
            <person name="Kyrpides N.C."/>
        </authorList>
    </citation>
    <scope>NUCLEOTIDE SEQUENCE [LARGE SCALE GENOMIC DNA]</scope>
    <source>
        <strain evidence="9">ATCC 700683 / DSM 15641 / 12-3</strain>
    </source>
</reference>
<dbReference type="InterPro" id="IPR002481">
    <property type="entry name" value="FUR"/>
</dbReference>
<dbReference type="EMBL" id="CP001682">
    <property type="protein sequence ID" value="ACU94156.1"/>
    <property type="molecule type" value="Genomic_DNA"/>
</dbReference>
<dbReference type="KEGG" id="ccu:Ccur_04330"/>
<dbReference type="Pfam" id="PF01475">
    <property type="entry name" value="FUR"/>
    <property type="match status" value="1"/>
</dbReference>
<comment type="cofactor">
    <cofactor evidence="7">
        <name>Zn(2+)</name>
        <dbReference type="ChEBI" id="CHEBI:29105"/>
    </cofactor>
    <text evidence="7">Binds 1 zinc ion per subunit.</text>
</comment>
<evidence type="ECO:0000256" key="4">
    <source>
        <dbReference type="ARBA" id="ARBA00023015"/>
    </source>
</evidence>
<keyword evidence="2" id="KW-0678">Repressor</keyword>
<dbReference type="Gene3D" id="1.10.10.10">
    <property type="entry name" value="Winged helix-like DNA-binding domain superfamily/Winged helix DNA-binding domain"/>
    <property type="match status" value="1"/>
</dbReference>
<evidence type="ECO:0000256" key="5">
    <source>
        <dbReference type="ARBA" id="ARBA00023125"/>
    </source>
</evidence>
<dbReference type="GO" id="GO:0045892">
    <property type="term" value="P:negative regulation of DNA-templated transcription"/>
    <property type="evidence" value="ECO:0007669"/>
    <property type="project" value="TreeGrafter"/>
</dbReference>
<dbReference type="Proteomes" id="UP000000954">
    <property type="component" value="Chromosome"/>
</dbReference>
<feature type="binding site" evidence="7">
    <location>
        <position position="89"/>
    </location>
    <ligand>
        <name>Zn(2+)</name>
        <dbReference type="ChEBI" id="CHEBI:29105"/>
    </ligand>
</feature>
<evidence type="ECO:0000256" key="2">
    <source>
        <dbReference type="ARBA" id="ARBA00022491"/>
    </source>
</evidence>
<dbReference type="PANTHER" id="PTHR33202:SF7">
    <property type="entry name" value="FERRIC UPTAKE REGULATION PROTEIN"/>
    <property type="match status" value="1"/>
</dbReference>
<dbReference type="CDD" id="cd07153">
    <property type="entry name" value="Fur_like"/>
    <property type="match status" value="1"/>
</dbReference>
<keyword evidence="6" id="KW-0804">Transcription</keyword>
<dbReference type="GO" id="GO:0008270">
    <property type="term" value="F:zinc ion binding"/>
    <property type="evidence" value="ECO:0007669"/>
    <property type="project" value="TreeGrafter"/>
</dbReference>
<dbReference type="PANTHER" id="PTHR33202">
    <property type="entry name" value="ZINC UPTAKE REGULATION PROTEIN"/>
    <property type="match status" value="1"/>
</dbReference>
<dbReference type="InterPro" id="IPR043135">
    <property type="entry name" value="Fur_C"/>
</dbReference>
<dbReference type="RefSeq" id="WP_012802844.1">
    <property type="nucleotide sequence ID" value="NC_013170.1"/>
</dbReference>
<evidence type="ECO:0000313" key="9">
    <source>
        <dbReference type="Proteomes" id="UP000000954"/>
    </source>
</evidence>
<evidence type="ECO:0000313" key="8">
    <source>
        <dbReference type="EMBL" id="ACU94156.1"/>
    </source>
</evidence>
<dbReference type="InterPro" id="IPR036388">
    <property type="entry name" value="WH-like_DNA-bd_sf"/>
</dbReference>
<sequence>MSERGSYNTRQKALVIDCLTGNQDRYLGVDDVLVMLHEAGKEIGRTTIYRNLEALVTSGQVLKATSLKGEARYRLAPGKRSGQLVCLSCGCTLPLDCTMLSDFAVHVQTHHGFEIDSSRTVLYGLCASCAQKDRKRER</sequence>
<organism evidence="8 9">
    <name type="scientific">Cryptobacterium curtum (strain ATCC 700683 / DSM 15641 / CCUG 43107 / 12-3)</name>
    <dbReference type="NCBI Taxonomy" id="469378"/>
    <lineage>
        <taxon>Bacteria</taxon>
        <taxon>Bacillati</taxon>
        <taxon>Actinomycetota</taxon>
        <taxon>Coriobacteriia</taxon>
        <taxon>Eggerthellales</taxon>
        <taxon>Eggerthellaceae</taxon>
        <taxon>Cryptobacterium</taxon>
    </lineage>
</organism>
<dbReference type="GO" id="GO:0003700">
    <property type="term" value="F:DNA-binding transcription factor activity"/>
    <property type="evidence" value="ECO:0007669"/>
    <property type="project" value="InterPro"/>
</dbReference>
<gene>
    <name evidence="8" type="ordered locus">Ccur_04330</name>
</gene>
<evidence type="ECO:0000256" key="6">
    <source>
        <dbReference type="ARBA" id="ARBA00023163"/>
    </source>
</evidence>
<evidence type="ECO:0000256" key="3">
    <source>
        <dbReference type="ARBA" id="ARBA00022833"/>
    </source>
</evidence>
<keyword evidence="4" id="KW-0805">Transcription regulation</keyword>
<keyword evidence="7" id="KW-0479">Metal-binding</keyword>
<evidence type="ECO:0000256" key="7">
    <source>
        <dbReference type="PIRSR" id="PIRSR602481-1"/>
    </source>
</evidence>
<accession>C7MML6</accession>